<feature type="region of interest" description="Disordered" evidence="6">
    <location>
        <begin position="285"/>
        <end position="305"/>
    </location>
</feature>
<evidence type="ECO:0000256" key="3">
    <source>
        <dbReference type="ARBA" id="ARBA00022490"/>
    </source>
</evidence>
<feature type="region of interest" description="Disordered" evidence="6">
    <location>
        <begin position="131"/>
        <end position="173"/>
    </location>
</feature>
<proteinExistence type="inferred from homology"/>
<dbReference type="InterPro" id="IPR010334">
    <property type="entry name" value="Dcp1"/>
</dbReference>
<comment type="subcellular location">
    <subcellularLocation>
        <location evidence="1">Cytoplasm</location>
    </subcellularLocation>
</comment>
<keyword evidence="5" id="KW-0866">Nonsense-mediated mRNA decay</keyword>
<dbReference type="EnsemblMetazoa" id="AFUN001783-RA">
    <property type="protein sequence ID" value="AFUN001783-PA"/>
    <property type="gene ID" value="AFUN001783"/>
</dbReference>
<sequence length="592" mass="63597">MADQTELRMNLVAIKRVDPYAKDIVNSSAHVALYVFNNAENEWEKTDIEGALFIYSRFAEPYHSIFINNRLNTNSLVEPIRGQIELQSKPPFLLYRNERSRIRGFWFYNNSECDRIGEVIQKLVMDCGDGGGGGGGGGSNEHRPPPMNGGVEPAPSGIYSVGGVMNGSGGEGESNNVDIFTMLTKAQEDFQNNAPKPMEHPVLNHHAVLMGNHPGPGIAIAQQQQQQQHHHQHQQQQQQQLQQPITNQNAPRSVVNFFAAAKQPAASEVPLFKTLAPVHTLEQIEKQHRATTPQKDSTTGKVTPDVTTDLEHSFKRMGIPIVTGGGNNGPQTPSAGMPELGTSPLATFINAASLSAAMRANHHQPVVPKTKLIEISELESRQSAQQQQQQQQQQQTPLHELLKKSDPIGGNGTGVATVVKPALMPPTMFKPTASPAAAQEALSSLLLGATTPSTNSPAGVSKQQGNGTPGGQTKAGTTPGSTPLSSTGNKQQRSTGSKQRDGGTASGVTPPKAAGPANNVTSSSKMMFDILSEAKTNSNLINNNNATATVGVEPLTQNQLIQAVSYLIKHDPDFVRKLHEAYVKSFTEMISN</sequence>
<dbReference type="GO" id="GO:0000184">
    <property type="term" value="P:nuclear-transcribed mRNA catabolic process, nonsense-mediated decay"/>
    <property type="evidence" value="ECO:0007669"/>
    <property type="project" value="UniProtKB-KW"/>
</dbReference>
<dbReference type="SUPFAM" id="SSF50729">
    <property type="entry name" value="PH domain-like"/>
    <property type="match status" value="1"/>
</dbReference>
<dbReference type="GO" id="GO:0006397">
    <property type="term" value="P:mRNA processing"/>
    <property type="evidence" value="ECO:0007669"/>
    <property type="project" value="UniProtKB-KW"/>
</dbReference>
<dbReference type="InterPro" id="IPR011993">
    <property type="entry name" value="PH-like_dom_sf"/>
</dbReference>
<dbReference type="GO" id="GO:0003729">
    <property type="term" value="F:mRNA binding"/>
    <property type="evidence" value="ECO:0007669"/>
    <property type="project" value="TreeGrafter"/>
</dbReference>
<evidence type="ECO:0000256" key="2">
    <source>
        <dbReference type="ARBA" id="ARBA00008778"/>
    </source>
</evidence>
<dbReference type="InterPro" id="IPR031953">
    <property type="entry name" value="mRNA_decap_C"/>
</dbReference>
<dbReference type="Gene3D" id="6.10.140.2030">
    <property type="match status" value="1"/>
</dbReference>
<feature type="region of interest" description="Disordered" evidence="6">
    <location>
        <begin position="209"/>
        <end position="245"/>
    </location>
</feature>
<dbReference type="AlphaFoldDB" id="A0A182R6I5"/>
<evidence type="ECO:0000259" key="7">
    <source>
        <dbReference type="Pfam" id="PF16741"/>
    </source>
</evidence>
<evidence type="ECO:0000256" key="5">
    <source>
        <dbReference type="ARBA" id="ARBA00023161"/>
    </source>
</evidence>
<dbReference type="PANTHER" id="PTHR16290:SF0">
    <property type="entry name" value="DECAPPING PROTEIN 1, ISOFORM A"/>
    <property type="match status" value="1"/>
</dbReference>
<accession>A0A182R6I5</accession>
<dbReference type="GO" id="GO:0000290">
    <property type="term" value="P:deadenylation-dependent decapping of nuclear-transcribed mRNA"/>
    <property type="evidence" value="ECO:0007669"/>
    <property type="project" value="InterPro"/>
</dbReference>
<dbReference type="STRING" id="62324.A0A182R6I5"/>
<feature type="compositionally biased region" description="Polar residues" evidence="6">
    <location>
        <begin position="290"/>
        <end position="301"/>
    </location>
</feature>
<evidence type="ECO:0000256" key="6">
    <source>
        <dbReference type="SAM" id="MobiDB-lite"/>
    </source>
</evidence>
<feature type="compositionally biased region" description="Low complexity" evidence="6">
    <location>
        <begin position="234"/>
        <end position="243"/>
    </location>
</feature>
<feature type="compositionally biased region" description="Polar residues" evidence="6">
    <location>
        <begin position="450"/>
        <end position="466"/>
    </location>
</feature>
<dbReference type="Gene3D" id="2.30.29.30">
    <property type="entry name" value="Pleckstrin-homology domain (PH domain)/Phosphotyrosine-binding domain (PTB)"/>
    <property type="match status" value="1"/>
</dbReference>
<evidence type="ECO:0000256" key="4">
    <source>
        <dbReference type="ARBA" id="ARBA00022664"/>
    </source>
</evidence>
<evidence type="ECO:0000256" key="1">
    <source>
        <dbReference type="ARBA" id="ARBA00004496"/>
    </source>
</evidence>
<keyword evidence="4" id="KW-0507">mRNA processing</keyword>
<dbReference type="GO" id="GO:0000932">
    <property type="term" value="C:P-body"/>
    <property type="evidence" value="ECO:0007669"/>
    <property type="project" value="TreeGrafter"/>
</dbReference>
<dbReference type="FunFam" id="2.30.29.30:FF:000425">
    <property type="entry name" value="mRNA-decapping enzyme 1B"/>
    <property type="match status" value="1"/>
</dbReference>
<protein>
    <recommendedName>
        <fullName evidence="7">mRNA-decapping enzyme C-terminal domain-containing protein</fullName>
    </recommendedName>
</protein>
<feature type="compositionally biased region" description="Low complexity" evidence="6">
    <location>
        <begin position="476"/>
        <end position="488"/>
    </location>
</feature>
<dbReference type="CDD" id="cd09804">
    <property type="entry name" value="Dcp1"/>
    <property type="match status" value="1"/>
</dbReference>
<feature type="region of interest" description="Disordered" evidence="6">
    <location>
        <begin position="449"/>
        <end position="521"/>
    </location>
</feature>
<dbReference type="Pfam" id="PF06058">
    <property type="entry name" value="DCP1"/>
    <property type="match status" value="1"/>
</dbReference>
<dbReference type="GO" id="GO:0008047">
    <property type="term" value="F:enzyme activator activity"/>
    <property type="evidence" value="ECO:0007669"/>
    <property type="project" value="InterPro"/>
</dbReference>
<organism evidence="8">
    <name type="scientific">Anopheles funestus</name>
    <name type="common">African malaria mosquito</name>
    <dbReference type="NCBI Taxonomy" id="62324"/>
    <lineage>
        <taxon>Eukaryota</taxon>
        <taxon>Metazoa</taxon>
        <taxon>Ecdysozoa</taxon>
        <taxon>Arthropoda</taxon>
        <taxon>Hexapoda</taxon>
        <taxon>Insecta</taxon>
        <taxon>Pterygota</taxon>
        <taxon>Neoptera</taxon>
        <taxon>Endopterygota</taxon>
        <taxon>Diptera</taxon>
        <taxon>Nematocera</taxon>
        <taxon>Culicoidea</taxon>
        <taxon>Culicidae</taxon>
        <taxon>Anophelinae</taxon>
        <taxon>Anopheles</taxon>
    </lineage>
</organism>
<dbReference type="PANTHER" id="PTHR16290">
    <property type="entry name" value="TRANSCRIPTION FACTOR SMIF DECAPPING ENZYME DCP1"/>
    <property type="match status" value="1"/>
</dbReference>
<evidence type="ECO:0000313" key="8">
    <source>
        <dbReference type="EnsemblMetazoa" id="AFUN001783-PA"/>
    </source>
</evidence>
<name>A0A182R6I5_ANOFN</name>
<dbReference type="VEuPathDB" id="VectorBase:AFUN001783"/>
<reference evidence="8" key="1">
    <citation type="submission" date="2020-05" db="UniProtKB">
        <authorList>
            <consortium name="EnsemblMetazoa"/>
        </authorList>
    </citation>
    <scope>IDENTIFICATION</scope>
    <source>
        <strain evidence="8">FUMOZ</strain>
    </source>
</reference>
<feature type="domain" description="mRNA-decapping enzyme C-terminal" evidence="7">
    <location>
        <begin position="553"/>
        <end position="591"/>
    </location>
</feature>
<dbReference type="VEuPathDB" id="VectorBase:AFUN2_004032"/>
<dbReference type="Pfam" id="PF16741">
    <property type="entry name" value="mRNA_decap_C"/>
    <property type="match status" value="1"/>
</dbReference>
<dbReference type="GO" id="GO:0031087">
    <property type="term" value="P:deadenylation-independent decapping of nuclear-transcribed mRNA"/>
    <property type="evidence" value="ECO:0007669"/>
    <property type="project" value="TreeGrafter"/>
</dbReference>
<comment type="similarity">
    <text evidence="2">Belongs to the DCP1 family.</text>
</comment>
<keyword evidence="3" id="KW-0963">Cytoplasm</keyword>